<evidence type="ECO:0000256" key="4">
    <source>
        <dbReference type="SAM" id="MobiDB-lite"/>
    </source>
</evidence>
<feature type="region of interest" description="Disordered" evidence="4">
    <location>
        <begin position="1"/>
        <end position="23"/>
    </location>
</feature>
<dbReference type="RefSeq" id="WP_306749950.1">
    <property type="nucleotide sequence ID" value="NZ_NSDM01000017.1"/>
</dbReference>
<dbReference type="GO" id="GO:0032259">
    <property type="term" value="P:methylation"/>
    <property type="evidence" value="ECO:0007669"/>
    <property type="project" value="UniProtKB-KW"/>
</dbReference>
<evidence type="ECO:0000256" key="2">
    <source>
        <dbReference type="ARBA" id="ARBA00022679"/>
    </source>
</evidence>
<proteinExistence type="predicted"/>
<protein>
    <submittedName>
        <fullName evidence="6">Bifunctional 3-demethylubiquinone 3-O-methyltransferase/2-octaprenyl-6-hydroxy phenol methylase</fullName>
    </submittedName>
</protein>
<dbReference type="Gene3D" id="3.40.50.150">
    <property type="entry name" value="Vaccinia Virus protein VP39"/>
    <property type="match status" value="1"/>
</dbReference>
<keyword evidence="2" id="KW-0808">Transferase</keyword>
<gene>
    <name evidence="6" type="ORF">CKY47_30925</name>
</gene>
<feature type="domain" description="Methyltransferase type 11" evidence="5">
    <location>
        <begin position="70"/>
        <end position="159"/>
    </location>
</feature>
<dbReference type="InterPro" id="IPR013216">
    <property type="entry name" value="Methyltransf_11"/>
</dbReference>
<evidence type="ECO:0000313" key="7">
    <source>
        <dbReference type="Proteomes" id="UP001225605"/>
    </source>
</evidence>
<dbReference type="EMBL" id="NSDM01000017">
    <property type="protein sequence ID" value="MDQ2588301.1"/>
    <property type="molecule type" value="Genomic_DNA"/>
</dbReference>
<feature type="region of interest" description="Disordered" evidence="4">
    <location>
        <begin position="253"/>
        <end position="280"/>
    </location>
</feature>
<dbReference type="CDD" id="cd02440">
    <property type="entry name" value="AdoMet_MTases"/>
    <property type="match status" value="1"/>
</dbReference>
<dbReference type="PANTHER" id="PTHR43464">
    <property type="entry name" value="METHYLTRANSFERASE"/>
    <property type="match status" value="1"/>
</dbReference>
<comment type="caution">
    <text evidence="6">The sequence shown here is derived from an EMBL/GenBank/DDBJ whole genome shotgun (WGS) entry which is preliminary data.</text>
</comment>
<dbReference type="Proteomes" id="UP001225605">
    <property type="component" value="Unassembled WGS sequence"/>
</dbReference>
<organism evidence="6 7">
    <name type="scientific">Saccharothrix yanglingensis</name>
    <dbReference type="NCBI Taxonomy" id="659496"/>
    <lineage>
        <taxon>Bacteria</taxon>
        <taxon>Bacillati</taxon>
        <taxon>Actinomycetota</taxon>
        <taxon>Actinomycetes</taxon>
        <taxon>Pseudonocardiales</taxon>
        <taxon>Pseudonocardiaceae</taxon>
        <taxon>Saccharothrix</taxon>
    </lineage>
</organism>
<dbReference type="Pfam" id="PF08241">
    <property type="entry name" value="Methyltransf_11"/>
    <property type="match status" value="1"/>
</dbReference>
<reference evidence="6 7" key="1">
    <citation type="submission" date="2017-06" db="EMBL/GenBank/DDBJ databases">
        <title>Cultured bacterium strain Saccharothrix yanglingensis Hhs.015.</title>
        <authorList>
            <person name="Xia Y."/>
        </authorList>
    </citation>
    <scope>NUCLEOTIDE SEQUENCE [LARGE SCALE GENOMIC DNA]</scope>
    <source>
        <strain evidence="6 7">Hhs.015</strain>
    </source>
</reference>
<evidence type="ECO:0000313" key="6">
    <source>
        <dbReference type="EMBL" id="MDQ2588301.1"/>
    </source>
</evidence>
<evidence type="ECO:0000256" key="3">
    <source>
        <dbReference type="ARBA" id="ARBA00022691"/>
    </source>
</evidence>
<name>A0ABU0X852_9PSEU</name>
<accession>A0ABU0X852</accession>
<keyword evidence="1 6" id="KW-0489">Methyltransferase</keyword>
<evidence type="ECO:0000259" key="5">
    <source>
        <dbReference type="Pfam" id="PF08241"/>
    </source>
</evidence>
<feature type="compositionally biased region" description="Polar residues" evidence="4">
    <location>
        <begin position="269"/>
        <end position="280"/>
    </location>
</feature>
<keyword evidence="3" id="KW-0949">S-adenosyl-L-methionine</keyword>
<dbReference type="PANTHER" id="PTHR43464:SF19">
    <property type="entry name" value="UBIQUINONE BIOSYNTHESIS O-METHYLTRANSFERASE, MITOCHONDRIAL"/>
    <property type="match status" value="1"/>
</dbReference>
<dbReference type="GO" id="GO:0008168">
    <property type="term" value="F:methyltransferase activity"/>
    <property type="evidence" value="ECO:0007669"/>
    <property type="project" value="UniProtKB-KW"/>
</dbReference>
<dbReference type="InterPro" id="IPR029063">
    <property type="entry name" value="SAM-dependent_MTases_sf"/>
</dbReference>
<evidence type="ECO:0000256" key="1">
    <source>
        <dbReference type="ARBA" id="ARBA00022603"/>
    </source>
</evidence>
<keyword evidence="7" id="KW-1185">Reference proteome</keyword>
<feature type="compositionally biased region" description="Basic and acidic residues" evidence="4">
    <location>
        <begin position="253"/>
        <end position="267"/>
    </location>
</feature>
<dbReference type="SUPFAM" id="SSF53335">
    <property type="entry name" value="S-adenosyl-L-methionine-dependent methyltransferases"/>
    <property type="match status" value="1"/>
</dbReference>
<sequence length="280" mass="29267">MTGTDQGPEAQQHGGPVCRPAELPQNDPRLYELLADQWWQPRGAFAMLHWLAAARGDLVPPATRPGAVLLDLGCGAGLLAPHVRAKGYRHVGVDLSHSALLQAGDHGVTAVRGDVLAVPLADGVADVVVAGEILEHVADLPAAVAEACRVLRPGGSLVLDTLAATAVCRVVAIGIAERVPGLAPPGVHDPALLVDRSRLVRECARHGVRLALRGIRPSVTGLLAWLSGRADDVAMVPTRSTAVLFQGRGVKAHPERGRGLTESEHPRTQARTTAAGTPGW</sequence>